<reference evidence="4" key="1">
    <citation type="journal article" date="2023" name="Commun. Biol.">
        <title>Genome analysis of Parmales, the sister group of diatoms, reveals the evolutionary specialization of diatoms from phago-mixotrophs to photoautotrophs.</title>
        <authorList>
            <person name="Ban H."/>
            <person name="Sato S."/>
            <person name="Yoshikawa S."/>
            <person name="Yamada K."/>
            <person name="Nakamura Y."/>
            <person name="Ichinomiya M."/>
            <person name="Sato N."/>
            <person name="Blanc-Mathieu R."/>
            <person name="Endo H."/>
            <person name="Kuwata A."/>
            <person name="Ogata H."/>
        </authorList>
    </citation>
    <scope>NUCLEOTIDE SEQUENCE [LARGE SCALE GENOMIC DNA]</scope>
    <source>
        <strain evidence="4">NIES 3700</strain>
    </source>
</reference>
<feature type="region of interest" description="Disordered" evidence="1">
    <location>
        <begin position="151"/>
        <end position="382"/>
    </location>
</feature>
<evidence type="ECO:0000256" key="1">
    <source>
        <dbReference type="SAM" id="MobiDB-lite"/>
    </source>
</evidence>
<sequence>MSFGHFYKTLNTTTVSSRVTVKISSLTLTGNCSDKKFMVWLQRKGKSRGTGLIRSQGSQGDKTSQVRWDEDVSMSCTLYKEKKGSKSFKRKKFSVVVIWNSCNEEAPGQEFGRVEIDLSKSSEMRSYSLDNCSDGRATIALEVSTVLLDEDDVNGSPTKNGRKKPVGGFVDYSGDKFNGESKEADYEDENTHQNYSQDYRHGGGGFGYPRREEEKRVEYEDYSYPIRDPDREPDRDQRYGEGEPPYIPGPYYDDRRGDSYSPDAPYFNDRRSDDYDDRLSPDRGSPSSYNGTLGQNSPPRDNFERNTNFERGYERVYEDDGFGMRQKGSPSPVNNRLSPPPGMGMRPGMNNYDDQDRGRDRDRDRDWRGGGDRSQEYFDVDDDEFGVNREYLGDPLADSDIDEVGMEEIKDDIYGQSPTRNTAMHKQYTPVMREQGEEYSGGPLPKPKIEDAWA</sequence>
<feature type="compositionally biased region" description="Basic and acidic residues" evidence="1">
    <location>
        <begin position="268"/>
        <end position="281"/>
    </location>
</feature>
<dbReference type="Proteomes" id="UP001165122">
    <property type="component" value="Unassembled WGS sequence"/>
</dbReference>
<feature type="compositionally biased region" description="Polar residues" evidence="1">
    <location>
        <begin position="285"/>
        <end position="299"/>
    </location>
</feature>
<dbReference type="EMBL" id="BRXW01000531">
    <property type="protein sequence ID" value="GMH63454.1"/>
    <property type="molecule type" value="Genomic_DNA"/>
</dbReference>
<feature type="compositionally biased region" description="Basic and acidic residues" evidence="1">
    <location>
        <begin position="227"/>
        <end position="241"/>
    </location>
</feature>
<name>A0A9W7E0H0_9STRA</name>
<feature type="compositionally biased region" description="Basic and acidic residues" evidence="1">
    <location>
        <begin position="301"/>
        <end position="318"/>
    </location>
</feature>
<feature type="domain" description="C2 NT-type" evidence="2">
    <location>
        <begin position="7"/>
        <end position="147"/>
    </location>
</feature>
<organism evidence="3 4">
    <name type="scientific">Triparma laevis f. longispina</name>
    <dbReference type="NCBI Taxonomy" id="1714387"/>
    <lineage>
        <taxon>Eukaryota</taxon>
        <taxon>Sar</taxon>
        <taxon>Stramenopiles</taxon>
        <taxon>Ochrophyta</taxon>
        <taxon>Bolidophyceae</taxon>
        <taxon>Parmales</taxon>
        <taxon>Triparmaceae</taxon>
        <taxon>Triparma</taxon>
    </lineage>
</organism>
<evidence type="ECO:0000313" key="4">
    <source>
        <dbReference type="Proteomes" id="UP001165122"/>
    </source>
</evidence>
<comment type="caution">
    <text evidence="3">The sequence shown here is derived from an EMBL/GenBank/DDBJ whole genome shotgun (WGS) entry which is preliminary data.</text>
</comment>
<protein>
    <recommendedName>
        <fullName evidence="2">C2 NT-type domain-containing protein</fullName>
    </recommendedName>
</protein>
<feature type="compositionally biased region" description="Basic and acidic residues" evidence="1">
    <location>
        <begin position="173"/>
        <end position="184"/>
    </location>
</feature>
<dbReference type="Pfam" id="PF10358">
    <property type="entry name" value="NT-C2"/>
    <property type="match status" value="1"/>
</dbReference>
<feature type="compositionally biased region" description="Basic and acidic residues" evidence="1">
    <location>
        <begin position="354"/>
        <end position="376"/>
    </location>
</feature>
<evidence type="ECO:0000259" key="2">
    <source>
        <dbReference type="PROSITE" id="PS51840"/>
    </source>
</evidence>
<dbReference type="InterPro" id="IPR019448">
    <property type="entry name" value="NT-C2"/>
</dbReference>
<gene>
    <name evidence="3" type="ORF">TrLO_g4009</name>
</gene>
<dbReference type="PROSITE" id="PS51840">
    <property type="entry name" value="C2_NT"/>
    <property type="match status" value="1"/>
</dbReference>
<accession>A0A9W7E0H0</accession>
<feature type="compositionally biased region" description="Basic and acidic residues" evidence="1">
    <location>
        <begin position="209"/>
        <end position="219"/>
    </location>
</feature>
<feature type="compositionally biased region" description="Polar residues" evidence="1">
    <location>
        <begin position="328"/>
        <end position="337"/>
    </location>
</feature>
<dbReference type="OrthoDB" id="205148at2759"/>
<proteinExistence type="predicted"/>
<keyword evidence="4" id="KW-1185">Reference proteome</keyword>
<feature type="region of interest" description="Disordered" evidence="1">
    <location>
        <begin position="433"/>
        <end position="454"/>
    </location>
</feature>
<dbReference type="AlphaFoldDB" id="A0A9W7E0H0"/>
<evidence type="ECO:0000313" key="3">
    <source>
        <dbReference type="EMBL" id="GMH63454.1"/>
    </source>
</evidence>